<accession>A0A3G3M0K4</accession>
<dbReference type="RefSeq" id="YP_009842176.1">
    <property type="nucleotide sequence ID" value="NC_048740.1"/>
</dbReference>
<reference evidence="2" key="1">
    <citation type="submission" date="2018-10" db="EMBL/GenBank/DDBJ databases">
        <authorList>
            <person name="Rimple P.A."/>
            <person name="Stoner T.H."/>
            <person name="Furlong K.P."/>
            <person name="Rudner A.D."/>
            <person name="Beyer A.R."/>
            <person name="Chong R.A."/>
            <person name="Edgington N.P."/>
            <person name="Freise A.C."/>
            <person name="Gibb B.P."/>
            <person name="Klyczek K.K."/>
            <person name="Swerdlow S.J."/>
            <person name="Pope W.H."/>
            <person name="Garlena R.A."/>
            <person name="Russell D.A."/>
            <person name="Jacobs-Sera D."/>
            <person name="Hatfull G.F."/>
        </authorList>
    </citation>
    <scope>NUCLEOTIDE SEQUENCE [LARGE SCALE GENOMIC DNA]</scope>
</reference>
<protein>
    <submittedName>
        <fullName evidence="1">Uncharacterized protein</fullName>
    </submittedName>
</protein>
<sequence>MTSQPLTPEEFVQEFELLGPEDRLEVARLVIDAKIKADAAHGAYTFAKKHVCPESIGSYPTGYADGADAGHKEGYRQGYDAGYQDAINSRSDAFAVPKAPHVWEQT</sequence>
<evidence type="ECO:0000313" key="1">
    <source>
        <dbReference type="EMBL" id="AYQ99915.1"/>
    </source>
</evidence>
<dbReference type="Proteomes" id="UP000267434">
    <property type="component" value="Segment"/>
</dbReference>
<dbReference type="KEGG" id="vg:55612403"/>
<dbReference type="EMBL" id="MK016500">
    <property type="protein sequence ID" value="AYQ99915.1"/>
    <property type="molecule type" value="Genomic_DNA"/>
</dbReference>
<proteinExistence type="predicted"/>
<dbReference type="GeneID" id="55612403"/>
<keyword evidence="2" id="KW-1185">Reference proteome</keyword>
<gene>
    <name evidence="1" type="primary">1</name>
    <name evidence="1" type="ORF">PBI_MENDEL_1</name>
</gene>
<evidence type="ECO:0000313" key="2">
    <source>
        <dbReference type="Proteomes" id="UP000267434"/>
    </source>
</evidence>
<name>A0A3G3M0K4_9CAUD</name>
<organism evidence="1 2">
    <name type="scientific">Arthrobacter phage Mendel</name>
    <dbReference type="NCBI Taxonomy" id="2484218"/>
    <lineage>
        <taxon>Viruses</taxon>
        <taxon>Duplodnaviria</taxon>
        <taxon>Heunggongvirae</taxon>
        <taxon>Uroviricota</taxon>
        <taxon>Caudoviricetes</taxon>
        <taxon>Anjalivirus</taxon>
        <taxon>Anjalivirus mendel</taxon>
    </lineage>
</organism>